<feature type="compositionally biased region" description="Basic residues" evidence="1">
    <location>
        <begin position="53"/>
        <end position="67"/>
    </location>
</feature>
<evidence type="ECO:0000313" key="2">
    <source>
        <dbReference type="EMBL" id="CAD7006324.1"/>
    </source>
</evidence>
<comment type="caution">
    <text evidence="2">The sequence shown here is derived from an EMBL/GenBank/DDBJ whole genome shotgun (WGS) entry which is preliminary data.</text>
</comment>
<dbReference type="Proteomes" id="UP000606786">
    <property type="component" value="Unassembled WGS sequence"/>
</dbReference>
<evidence type="ECO:0000313" key="3">
    <source>
        <dbReference type="Proteomes" id="UP000606786"/>
    </source>
</evidence>
<gene>
    <name evidence="2" type="ORF">CCAP1982_LOCUS14646</name>
</gene>
<proteinExistence type="predicted"/>
<dbReference type="AlphaFoldDB" id="A0A811V607"/>
<feature type="region of interest" description="Disordered" evidence="1">
    <location>
        <begin position="53"/>
        <end position="81"/>
    </location>
</feature>
<organism evidence="2 3">
    <name type="scientific">Ceratitis capitata</name>
    <name type="common">Mediterranean fruit fly</name>
    <name type="synonym">Tephritis capitata</name>
    <dbReference type="NCBI Taxonomy" id="7213"/>
    <lineage>
        <taxon>Eukaryota</taxon>
        <taxon>Metazoa</taxon>
        <taxon>Ecdysozoa</taxon>
        <taxon>Arthropoda</taxon>
        <taxon>Hexapoda</taxon>
        <taxon>Insecta</taxon>
        <taxon>Pterygota</taxon>
        <taxon>Neoptera</taxon>
        <taxon>Endopterygota</taxon>
        <taxon>Diptera</taxon>
        <taxon>Brachycera</taxon>
        <taxon>Muscomorpha</taxon>
        <taxon>Tephritoidea</taxon>
        <taxon>Tephritidae</taxon>
        <taxon>Ceratitis</taxon>
        <taxon>Ceratitis</taxon>
    </lineage>
</organism>
<feature type="region of interest" description="Disordered" evidence="1">
    <location>
        <begin position="1"/>
        <end position="28"/>
    </location>
</feature>
<sequence length="109" mass="12687">MSKPITYNNNNNQNTTTTTTTTTTTQRTKVKYRKDNNVVSWCQLKDKQKCTIKKKKQQQQQQQKKKQQIVNGYASKDKNTTPGECIERREFLITLAATTMLFAAHTRKK</sequence>
<protein>
    <submittedName>
        <fullName evidence="2">(Mediterranean fruit fly) hypothetical protein</fullName>
    </submittedName>
</protein>
<keyword evidence="3" id="KW-1185">Reference proteome</keyword>
<accession>A0A811V607</accession>
<reference evidence="2" key="1">
    <citation type="submission" date="2020-11" db="EMBL/GenBank/DDBJ databases">
        <authorList>
            <person name="Whitehead M."/>
        </authorList>
    </citation>
    <scope>NUCLEOTIDE SEQUENCE</scope>
    <source>
        <strain evidence="2">EGII</strain>
    </source>
</reference>
<dbReference type="EMBL" id="CAJHJT010000034">
    <property type="protein sequence ID" value="CAD7006324.1"/>
    <property type="molecule type" value="Genomic_DNA"/>
</dbReference>
<name>A0A811V607_CERCA</name>
<evidence type="ECO:0000256" key="1">
    <source>
        <dbReference type="SAM" id="MobiDB-lite"/>
    </source>
</evidence>
<feature type="compositionally biased region" description="Low complexity" evidence="1">
    <location>
        <begin position="8"/>
        <end position="26"/>
    </location>
</feature>